<dbReference type="EMBL" id="UYSU01033395">
    <property type="protein sequence ID" value="VDL92153.1"/>
    <property type="molecule type" value="Genomic_DNA"/>
</dbReference>
<sequence>MVIGSVGRPHHPHVTGPPAQADSPQIISEREVIAMADRLRADWIVLASRLRKHWLTKLRGLPELTPFTTKETIQKCQVIVFFFPHPRLNVWKDGPVILRHKKQAIIACVYNPPSYSGNQSQLCELFGKITEAPFDFKIIVGDFNLPEIDGHAKDLDKVELLNYFFAKHFTLETNPVHSIPLTSHELLTHIYFDPVAAEDFKVGTHTGE</sequence>
<evidence type="ECO:0000313" key="4">
    <source>
        <dbReference type="WBParaSite" id="SSLN_0000595501-mRNA-1"/>
    </source>
</evidence>
<evidence type="ECO:0000313" key="3">
    <source>
        <dbReference type="Proteomes" id="UP000275846"/>
    </source>
</evidence>
<dbReference type="Proteomes" id="UP000275846">
    <property type="component" value="Unassembled WGS sequence"/>
</dbReference>
<accession>A0A183SNH0</accession>
<proteinExistence type="predicted"/>
<keyword evidence="3" id="KW-1185">Reference proteome</keyword>
<gene>
    <name evidence="2" type="ORF">SSLN_LOCUS5768</name>
</gene>
<reference evidence="2 3" key="2">
    <citation type="submission" date="2018-11" db="EMBL/GenBank/DDBJ databases">
        <authorList>
            <consortium name="Pathogen Informatics"/>
        </authorList>
    </citation>
    <scope>NUCLEOTIDE SEQUENCE [LARGE SCALE GENOMIC DNA]</scope>
    <source>
        <strain evidence="2 3">NST_G2</strain>
    </source>
</reference>
<evidence type="ECO:0000256" key="1">
    <source>
        <dbReference type="SAM" id="MobiDB-lite"/>
    </source>
</evidence>
<protein>
    <submittedName>
        <fullName evidence="4">Endo/exonuclease/phosphatase domain-containing protein</fullName>
    </submittedName>
</protein>
<reference evidence="4" key="1">
    <citation type="submission" date="2016-06" db="UniProtKB">
        <authorList>
            <consortium name="WormBaseParasite"/>
        </authorList>
    </citation>
    <scope>IDENTIFICATION</scope>
</reference>
<name>A0A183SNH0_SCHSO</name>
<dbReference type="WBParaSite" id="SSLN_0000595501-mRNA-1">
    <property type="protein sequence ID" value="SSLN_0000595501-mRNA-1"/>
    <property type="gene ID" value="SSLN_0000595501"/>
</dbReference>
<dbReference type="AlphaFoldDB" id="A0A183SNH0"/>
<evidence type="ECO:0000313" key="2">
    <source>
        <dbReference type="EMBL" id="VDL92153.1"/>
    </source>
</evidence>
<organism evidence="4">
    <name type="scientific">Schistocephalus solidus</name>
    <name type="common">Tapeworm</name>
    <dbReference type="NCBI Taxonomy" id="70667"/>
    <lineage>
        <taxon>Eukaryota</taxon>
        <taxon>Metazoa</taxon>
        <taxon>Spiralia</taxon>
        <taxon>Lophotrochozoa</taxon>
        <taxon>Platyhelminthes</taxon>
        <taxon>Cestoda</taxon>
        <taxon>Eucestoda</taxon>
        <taxon>Diphyllobothriidea</taxon>
        <taxon>Diphyllobothriidae</taxon>
        <taxon>Schistocephalus</taxon>
    </lineage>
</organism>
<feature type="region of interest" description="Disordered" evidence="1">
    <location>
        <begin position="1"/>
        <end position="23"/>
    </location>
</feature>